<feature type="compositionally biased region" description="Polar residues" evidence="1">
    <location>
        <begin position="25"/>
        <end position="43"/>
    </location>
</feature>
<keyword evidence="3" id="KW-0732">Signal</keyword>
<evidence type="ECO:0000256" key="2">
    <source>
        <dbReference type="SAM" id="Phobius"/>
    </source>
</evidence>
<organism evidence="4">
    <name type="scientific">Cacopsylla melanoneura</name>
    <dbReference type="NCBI Taxonomy" id="428564"/>
    <lineage>
        <taxon>Eukaryota</taxon>
        <taxon>Metazoa</taxon>
        <taxon>Ecdysozoa</taxon>
        <taxon>Arthropoda</taxon>
        <taxon>Hexapoda</taxon>
        <taxon>Insecta</taxon>
        <taxon>Pterygota</taxon>
        <taxon>Neoptera</taxon>
        <taxon>Paraneoptera</taxon>
        <taxon>Hemiptera</taxon>
        <taxon>Sternorrhyncha</taxon>
        <taxon>Psylloidea</taxon>
        <taxon>Psyllidae</taxon>
        <taxon>Psyllinae</taxon>
        <taxon>Cacopsylla</taxon>
    </lineage>
</organism>
<feature type="region of interest" description="Disordered" evidence="1">
    <location>
        <begin position="25"/>
        <end position="62"/>
    </location>
</feature>
<keyword evidence="2" id="KW-0472">Membrane</keyword>
<reference evidence="4" key="1">
    <citation type="submission" date="2021-05" db="EMBL/GenBank/DDBJ databases">
        <authorList>
            <person name="Alioto T."/>
            <person name="Alioto T."/>
            <person name="Gomez Garrido J."/>
        </authorList>
    </citation>
    <scope>NUCLEOTIDE SEQUENCE</scope>
</reference>
<evidence type="ECO:0000313" key="4">
    <source>
        <dbReference type="EMBL" id="CAG6777140.1"/>
    </source>
</evidence>
<dbReference type="Pfam" id="PF07898">
    <property type="entry name" value="DUF1676"/>
    <property type="match status" value="1"/>
</dbReference>
<sequence>MLIPLSVLIVASLHYVSCNFTFPSRTDTSNTSSSLGGSQTINLGGNEPALGDGRNMFNNYDEGDGPPRDGKALFNWLDNVVPEQDPYIKKLNDGCLEGNLYECFKWKALSNLESFFNYDSYGLNENTRVIKIYRETSANQDSEFARSLPQTEEPEFNSFLQFLGRKMESFIKARAIEVNLPDEITDFGRYEPKAIFDDIYSEVDILEDKKDSFKKRNKLKKLIVPLLIVLKLFKLKLLLFLPLFLGLAGFKKILGFLAIIIPGVIGYFKFCKPHNEYGTFGHSNYYSAPHGPTYLRDGPHIPHIDLKDKYPLPGVWNTLDNLYNTDKSAFVANSGAAGYAPGYGGNNGGNGGAVSFKDADAAQSLAYGSYAQK</sequence>
<dbReference type="PANTHER" id="PTHR21879">
    <property type="entry name" value="FI03362P-RELATED-RELATED"/>
    <property type="match status" value="1"/>
</dbReference>
<dbReference type="AlphaFoldDB" id="A0A8D9B2U2"/>
<feature type="transmembrane region" description="Helical" evidence="2">
    <location>
        <begin position="222"/>
        <end position="241"/>
    </location>
</feature>
<evidence type="ECO:0000256" key="1">
    <source>
        <dbReference type="SAM" id="MobiDB-lite"/>
    </source>
</evidence>
<accession>A0A8D9B2U2</accession>
<dbReference type="PANTHER" id="PTHR21879:SF10">
    <property type="entry name" value="LP14110P"/>
    <property type="match status" value="1"/>
</dbReference>
<dbReference type="GO" id="GO:0016020">
    <property type="term" value="C:membrane"/>
    <property type="evidence" value="ECO:0007669"/>
    <property type="project" value="TreeGrafter"/>
</dbReference>
<protein>
    <submittedName>
        <fullName evidence="4">Uncharacterized protein</fullName>
    </submittedName>
</protein>
<name>A0A8D9B2U2_9HEMI</name>
<keyword evidence="2" id="KW-0812">Transmembrane</keyword>
<feature type="signal peptide" evidence="3">
    <location>
        <begin position="1"/>
        <end position="18"/>
    </location>
</feature>
<keyword evidence="2" id="KW-1133">Transmembrane helix</keyword>
<feature type="chain" id="PRO_5034911665" evidence="3">
    <location>
        <begin position="19"/>
        <end position="373"/>
    </location>
</feature>
<proteinExistence type="predicted"/>
<evidence type="ECO:0000256" key="3">
    <source>
        <dbReference type="SAM" id="SignalP"/>
    </source>
</evidence>
<dbReference type="InterPro" id="IPR012464">
    <property type="entry name" value="DUF1676"/>
</dbReference>
<dbReference type="EMBL" id="HBUF01604299">
    <property type="protein sequence ID" value="CAG6777140.1"/>
    <property type="molecule type" value="Transcribed_RNA"/>
</dbReference>
<feature type="transmembrane region" description="Helical" evidence="2">
    <location>
        <begin position="253"/>
        <end position="270"/>
    </location>
</feature>